<feature type="domain" description="DUF637" evidence="1">
    <location>
        <begin position="130"/>
        <end position="208"/>
    </location>
</feature>
<dbReference type="EMBL" id="FNDS01000018">
    <property type="protein sequence ID" value="SDI72642.1"/>
    <property type="molecule type" value="Genomic_DNA"/>
</dbReference>
<evidence type="ECO:0000313" key="3">
    <source>
        <dbReference type="Proteomes" id="UP000199636"/>
    </source>
</evidence>
<evidence type="ECO:0000259" key="1">
    <source>
        <dbReference type="Pfam" id="PF04830"/>
    </source>
</evidence>
<dbReference type="Pfam" id="PF04830">
    <property type="entry name" value="DUF637"/>
    <property type="match status" value="2"/>
</dbReference>
<proteinExistence type="predicted"/>
<reference evidence="3" key="1">
    <citation type="submission" date="2016-10" db="EMBL/GenBank/DDBJ databases">
        <authorList>
            <person name="Varghese N."/>
            <person name="Submissions S."/>
        </authorList>
    </citation>
    <scope>NUCLEOTIDE SEQUENCE [LARGE SCALE GENOMIC DNA]</scope>
    <source>
        <strain evidence="3">CCM 7469</strain>
    </source>
</reference>
<sequence>MVQADPKLAWLKEAEQRGDVDWRRVKEIHDSYSYSQSGMGPATQLAVAIVVTYLTWGAGSSLVGVAANSVPGVVANSVAAAVSSNAAISTVNNRGDLGAVTKDVTSSDSLKSYVAAGVSGGIGNANLGLQLAVNSAMKTVLQGGKFKDNLAQAAVSMAADLLSGALYEKVGDGLAGAGLPTKVAVHAIVGGLIGEAAGGDFRTAALAAGANEALVNLVGEKLFPGEAHERVLAMTSQLLGMTVAAAAGGSDKDQEKAGWVAQQATVNNYLDHRDVDELAKELVGCRSNPDPVACRGQVQGKYQAINDRKAGASLYGCKGEGETACNAQRNAVEAGSAKLDWLFGLGTLNADEQDVIGHFQDINHNEERVAQHAWLESFLQGSGVIGGALLGGAAGLAAAQRGGCGRGWGEGGCGCC</sequence>
<protein>
    <submittedName>
        <fullName evidence="2">Filamentous hemagglutinin</fullName>
    </submittedName>
</protein>
<name>A0A1G8MXF5_9PSED</name>
<accession>A0A1G8MXF5</accession>
<dbReference type="STRING" id="428992.SAMN05216272_1181"/>
<feature type="domain" description="DUF637" evidence="1">
    <location>
        <begin position="79"/>
        <end position="123"/>
    </location>
</feature>
<dbReference type="AlphaFoldDB" id="A0A1G8MXF5"/>
<dbReference type="Proteomes" id="UP000199636">
    <property type="component" value="Unassembled WGS sequence"/>
</dbReference>
<keyword evidence="3" id="KW-1185">Reference proteome</keyword>
<evidence type="ECO:0000313" key="2">
    <source>
        <dbReference type="EMBL" id="SDI72642.1"/>
    </source>
</evidence>
<gene>
    <name evidence="2" type="ORF">SAMN05216272_1181</name>
</gene>
<organism evidence="2 3">
    <name type="scientific">Pseudomonas panipatensis</name>
    <dbReference type="NCBI Taxonomy" id="428992"/>
    <lineage>
        <taxon>Bacteria</taxon>
        <taxon>Pseudomonadati</taxon>
        <taxon>Pseudomonadota</taxon>
        <taxon>Gammaproteobacteria</taxon>
        <taxon>Pseudomonadales</taxon>
        <taxon>Pseudomonadaceae</taxon>
        <taxon>Pseudomonas</taxon>
    </lineage>
</organism>
<dbReference type="InterPro" id="IPR006915">
    <property type="entry name" value="DUF637_hemagglutn_put"/>
</dbReference>